<dbReference type="OrthoDB" id="436461at2"/>
<sequence>MKPKLIHQEAMDYSFKAKKALEEDNYTAAFDLFNKAADLESQVAEFYFDKPELEPTRSVIIRSAAYLNIKAGQIEQAKKYIYFGLLNCTDILIKKQLNNALELAVSLGNLNPDAASREFNYLNLLRQRSIHYIIEPAHLSFGHSVSLESIKDFSESYLKSLKAFAVSKFRRVLKTEEEFEKSVLNEIENLINPLVTSSSYGSFKFSIANDFLSRPGDKNELIKIKSNIVANYHKEIFINPLADEDIEIIKKSYSEEEVNEIFRPLTKIKSNNSPYKVGYYNTENFNKKFVSTIENKQKHKLITVKQISQEDIGELESSLVHKRSSKGGRTSKQVIFREQMKTAEYEIKVSEINPKESNPILLAEEIIVSINFDSNKGFTFSFADFNIQNTDISHQKALEGFHISFYNKLKRLANESEQDFSNQKDLEIANRIINNLKALAD</sequence>
<protein>
    <submittedName>
        <fullName evidence="1">Uncharacterized protein</fullName>
    </submittedName>
</protein>
<dbReference type="Proteomes" id="UP000036520">
    <property type="component" value="Chromosome"/>
</dbReference>
<dbReference type="EMBL" id="CP012040">
    <property type="protein sequence ID" value="AKP52692.1"/>
    <property type="molecule type" value="Genomic_DNA"/>
</dbReference>
<dbReference type="RefSeq" id="WP_048642881.1">
    <property type="nucleotide sequence ID" value="NZ_CP012040.1"/>
</dbReference>
<accession>A0A0H4PWD4</accession>
<dbReference type="AlphaFoldDB" id="A0A0H4PWD4"/>
<evidence type="ECO:0000313" key="1">
    <source>
        <dbReference type="EMBL" id="AKP52692.1"/>
    </source>
</evidence>
<name>A0A0H4PWD4_9BACT</name>
<gene>
    <name evidence="1" type="ORF">CA2015_3301</name>
</gene>
<keyword evidence="2" id="KW-1185">Reference proteome</keyword>
<proteinExistence type="predicted"/>
<organism evidence="1 2">
    <name type="scientific">Cyclobacterium amurskyense</name>
    <dbReference type="NCBI Taxonomy" id="320787"/>
    <lineage>
        <taxon>Bacteria</taxon>
        <taxon>Pseudomonadati</taxon>
        <taxon>Bacteroidota</taxon>
        <taxon>Cytophagia</taxon>
        <taxon>Cytophagales</taxon>
        <taxon>Cyclobacteriaceae</taxon>
        <taxon>Cyclobacterium</taxon>
    </lineage>
</organism>
<reference evidence="1 2" key="1">
    <citation type="submission" date="2015-07" db="EMBL/GenBank/DDBJ databases">
        <authorList>
            <person name="Kim K.M."/>
        </authorList>
    </citation>
    <scope>NUCLEOTIDE SEQUENCE [LARGE SCALE GENOMIC DNA]</scope>
    <source>
        <strain evidence="1 2">KCTC 12363</strain>
    </source>
</reference>
<dbReference type="KEGG" id="camu:CA2015_3301"/>
<evidence type="ECO:0000313" key="2">
    <source>
        <dbReference type="Proteomes" id="UP000036520"/>
    </source>
</evidence>